<dbReference type="GO" id="GO:0003677">
    <property type="term" value="F:DNA binding"/>
    <property type="evidence" value="ECO:0007669"/>
    <property type="project" value="InterPro"/>
</dbReference>
<name>A0A8S5RTC7_9CAUD</name>
<accession>A0A8S5RTC7</accession>
<dbReference type="InterPro" id="IPR010982">
    <property type="entry name" value="Lambda_DNA-bd_dom_sf"/>
</dbReference>
<dbReference type="CDD" id="cd00093">
    <property type="entry name" value="HTH_XRE"/>
    <property type="match status" value="1"/>
</dbReference>
<proteinExistence type="predicted"/>
<sequence length="178" mass="20835">MIFARFEKRGPAGRERDDFPTSLRCRRLAVGMGRSDLAEFLEVPITAVRNWERGKSRPADSQAVLDRLAKIQENLERAYLDTDENGGRMLWVEETGYPITVNSEEAGARCFFYVPRTQWEYERLMGAPLSEKLPLCSYRVLIARLAARHDARIVNLPEDWVGWRMKFERLFLYLKKEF</sequence>
<dbReference type="EMBL" id="BK057802">
    <property type="protein sequence ID" value="DAE92529.1"/>
    <property type="molecule type" value="Genomic_DNA"/>
</dbReference>
<dbReference type="SUPFAM" id="SSF47413">
    <property type="entry name" value="lambda repressor-like DNA-binding domains"/>
    <property type="match status" value="1"/>
</dbReference>
<dbReference type="Gene3D" id="1.10.260.40">
    <property type="entry name" value="lambda repressor-like DNA-binding domains"/>
    <property type="match status" value="1"/>
</dbReference>
<dbReference type="InterPro" id="IPR001387">
    <property type="entry name" value="Cro/C1-type_HTH"/>
</dbReference>
<organism evidence="1">
    <name type="scientific">Siphoviridae sp. ct3Mm15</name>
    <dbReference type="NCBI Taxonomy" id="2827558"/>
    <lineage>
        <taxon>Viruses</taxon>
        <taxon>Duplodnaviria</taxon>
        <taxon>Heunggongvirae</taxon>
        <taxon>Uroviricota</taxon>
        <taxon>Caudoviricetes</taxon>
    </lineage>
</organism>
<evidence type="ECO:0000313" key="1">
    <source>
        <dbReference type="EMBL" id="DAE92529.1"/>
    </source>
</evidence>
<protein>
    <submittedName>
        <fullName evidence="1">Helix-turn-helix domain protein</fullName>
    </submittedName>
</protein>
<reference evidence="1" key="1">
    <citation type="journal article" date="2021" name="Proc. Natl. Acad. Sci. U.S.A.">
        <title>A Catalog of Tens of Thousands of Viruses from Human Metagenomes Reveals Hidden Associations with Chronic Diseases.</title>
        <authorList>
            <person name="Tisza M.J."/>
            <person name="Buck C.B."/>
        </authorList>
    </citation>
    <scope>NUCLEOTIDE SEQUENCE</scope>
    <source>
        <strain evidence="1">Ct3Mm15</strain>
    </source>
</reference>